<evidence type="ECO:0000256" key="1">
    <source>
        <dbReference type="SAM" id="MobiDB-lite"/>
    </source>
</evidence>
<comment type="caution">
    <text evidence="2">The sequence shown here is derived from an EMBL/GenBank/DDBJ whole genome shotgun (WGS) entry which is preliminary data.</text>
</comment>
<feature type="region of interest" description="Disordered" evidence="1">
    <location>
        <begin position="378"/>
        <end position="402"/>
    </location>
</feature>
<name>A0ABQ8P8T0_9CRYT</name>
<organism evidence="2 3">
    <name type="scientific">Cryptosporidium canis</name>
    <dbReference type="NCBI Taxonomy" id="195482"/>
    <lineage>
        <taxon>Eukaryota</taxon>
        <taxon>Sar</taxon>
        <taxon>Alveolata</taxon>
        <taxon>Apicomplexa</taxon>
        <taxon>Conoidasida</taxon>
        <taxon>Coccidia</taxon>
        <taxon>Eucoccidiorida</taxon>
        <taxon>Eimeriorina</taxon>
        <taxon>Cryptosporidiidae</taxon>
        <taxon>Cryptosporidium</taxon>
    </lineage>
</organism>
<accession>A0ABQ8P8T0</accession>
<proteinExistence type="predicted"/>
<gene>
    <name evidence="2" type="ORF">OJ252_1555</name>
</gene>
<dbReference type="EMBL" id="JAPCXB010000060">
    <property type="protein sequence ID" value="KAJ1611372.1"/>
    <property type="molecule type" value="Genomic_DNA"/>
</dbReference>
<sequence length="651" mass="75307">MKDENSPKSRIKTSSSSINLNDSEMILNESYQNNAERKNSLEYAIYRQLKTWKDNKATNKDLDHLDGNYLECKVEFDEKKNTKTHGRESDNAKGLMSNLNPLMFSFTERDTSNLEINDSLVDSSFLTQYHKKTTNVDPSRDINSKIKNSIENLLKLNEILRMNLENEAPTVVSSSETQLELDQSTWDELLRDSQEHFSKIDFLEKLTDQILSSIKSLIMGEALLGADNARQMLLFELKSLQRIFNENNQEKVSKSIECLLTQTNSDDEINMLIFKIDQIRSALRHFNLSSRFEDFNFGYSNLSNIESDDVERMLHSNQASNFFAKHKLFKINRWHKQSSSSFEKSINNNSALESNSSNRHIFHNHDGHSHHRNILSHYKHHQQRNSCNKNEKNGDVAKKDDDLNTTNEKDIQLIASVSNNSDGWNIEHSKGISLSYKIDSSPNGQISINVVIKSEIKCKLLNLLTILNEVELSNMWVPYMSYSKCFYNFSRVSKLVQQIYDLPWPIGQRENIMFCFGVDTLREHNCIMISCGDPQTTNNEFFGVKIPDPPPKVPREKCSYLLFILTPSEMDKDTTTLEMFSSFCVTKYVPVKLTSFLIKRMTKKMYVDIASLASNLNGSPYETAYNSNLQLYSWLDMKLTQYYELRQRKGE</sequence>
<feature type="compositionally biased region" description="Basic and acidic residues" evidence="1">
    <location>
        <begin position="389"/>
        <end position="402"/>
    </location>
</feature>
<keyword evidence="3" id="KW-1185">Reference proteome</keyword>
<dbReference type="SUPFAM" id="SSF55961">
    <property type="entry name" value="Bet v1-like"/>
    <property type="match status" value="1"/>
</dbReference>
<dbReference type="Proteomes" id="UP001071777">
    <property type="component" value="Unassembled WGS sequence"/>
</dbReference>
<dbReference type="Gene3D" id="3.30.530.20">
    <property type="match status" value="1"/>
</dbReference>
<evidence type="ECO:0000313" key="3">
    <source>
        <dbReference type="Proteomes" id="UP001071777"/>
    </source>
</evidence>
<dbReference type="InterPro" id="IPR023393">
    <property type="entry name" value="START-like_dom_sf"/>
</dbReference>
<evidence type="ECO:0000313" key="2">
    <source>
        <dbReference type="EMBL" id="KAJ1611372.1"/>
    </source>
</evidence>
<protein>
    <recommendedName>
        <fullName evidence="4">START domain-containing protein</fullName>
    </recommendedName>
</protein>
<evidence type="ECO:0008006" key="4">
    <source>
        <dbReference type="Google" id="ProtNLM"/>
    </source>
</evidence>
<reference evidence="2" key="1">
    <citation type="submission" date="2022-10" db="EMBL/GenBank/DDBJ databases">
        <title>Adaptive evolution leads to modifications in subtelomeric GC content in a zoonotic Cryptosporidium species.</title>
        <authorList>
            <person name="Li J."/>
            <person name="Feng Y."/>
            <person name="Xiao L."/>
        </authorList>
    </citation>
    <scope>NUCLEOTIDE SEQUENCE</scope>
    <source>
        <strain evidence="2">25894</strain>
    </source>
</reference>